<organism evidence="8 9">
    <name type="scientific">Blastococcus mobilis</name>
    <dbReference type="NCBI Taxonomy" id="1938746"/>
    <lineage>
        <taxon>Bacteria</taxon>
        <taxon>Bacillati</taxon>
        <taxon>Actinomycetota</taxon>
        <taxon>Actinomycetes</taxon>
        <taxon>Geodermatophilales</taxon>
        <taxon>Geodermatophilaceae</taxon>
        <taxon>Blastococcus</taxon>
    </lineage>
</organism>
<accession>A0A238Y1Z8</accession>
<dbReference type="EMBL" id="FZNO01000017">
    <property type="protein sequence ID" value="SNR65137.1"/>
    <property type="molecule type" value="Genomic_DNA"/>
</dbReference>
<sequence>MPESPLIGTATDNPPVKGGRREELIVLAASLFEAEGYHQTSMERLAERAGLAKPSLYHYFKSKEEILFEIHLSFIQPLIQRQIRRMELGLRPSQVLLEAVVDHMEVLAEKPGTLRMFFEHHRELGPDRRAQMRENRIRYRRLIEDTITAGVAAGELRPVDPRLTAFALFGMVNWAYKWFHVNGELSPRETAYFLWDLFMRGVQHDGTEAAGPPPPLPSSEPLPELSEQWP</sequence>
<dbReference type="AlphaFoldDB" id="A0A238Y1Z8"/>
<keyword evidence="9" id="KW-1185">Reference proteome</keyword>
<dbReference type="PROSITE" id="PS50977">
    <property type="entry name" value="HTH_TETR_2"/>
    <property type="match status" value="1"/>
</dbReference>
<dbReference type="SUPFAM" id="SSF48498">
    <property type="entry name" value="Tetracyclin repressor-like, C-terminal domain"/>
    <property type="match status" value="1"/>
</dbReference>
<dbReference type="InterPro" id="IPR050109">
    <property type="entry name" value="HTH-type_TetR-like_transc_reg"/>
</dbReference>
<dbReference type="PROSITE" id="PS01081">
    <property type="entry name" value="HTH_TETR_1"/>
    <property type="match status" value="1"/>
</dbReference>
<dbReference type="Proteomes" id="UP000198403">
    <property type="component" value="Unassembled WGS sequence"/>
</dbReference>
<dbReference type="Pfam" id="PF17932">
    <property type="entry name" value="TetR_C_24"/>
    <property type="match status" value="1"/>
</dbReference>
<dbReference type="Gene3D" id="1.10.357.10">
    <property type="entry name" value="Tetracycline Repressor, domain 2"/>
    <property type="match status" value="1"/>
</dbReference>
<proteinExistence type="predicted"/>
<keyword evidence="2" id="KW-0805">Transcription regulation</keyword>
<dbReference type="InterPro" id="IPR023772">
    <property type="entry name" value="DNA-bd_HTH_TetR-type_CS"/>
</dbReference>
<evidence type="ECO:0000259" key="7">
    <source>
        <dbReference type="PROSITE" id="PS50977"/>
    </source>
</evidence>
<feature type="region of interest" description="Disordered" evidence="6">
    <location>
        <begin position="206"/>
        <end position="230"/>
    </location>
</feature>
<name>A0A238Y1Z8_9ACTN</name>
<evidence type="ECO:0000256" key="4">
    <source>
        <dbReference type="ARBA" id="ARBA00023163"/>
    </source>
</evidence>
<dbReference type="PANTHER" id="PTHR30055:SF175">
    <property type="entry name" value="HTH-TYPE TRANSCRIPTIONAL REPRESSOR KSTR2"/>
    <property type="match status" value="1"/>
</dbReference>
<keyword evidence="4" id="KW-0804">Transcription</keyword>
<feature type="compositionally biased region" description="Pro residues" evidence="6">
    <location>
        <begin position="211"/>
        <end position="220"/>
    </location>
</feature>
<evidence type="ECO:0000256" key="1">
    <source>
        <dbReference type="ARBA" id="ARBA00022491"/>
    </source>
</evidence>
<evidence type="ECO:0000256" key="5">
    <source>
        <dbReference type="PROSITE-ProRule" id="PRU00335"/>
    </source>
</evidence>
<protein>
    <submittedName>
        <fullName evidence="8">Transcriptional regulator, TetR family</fullName>
    </submittedName>
</protein>
<keyword evidence="3 5" id="KW-0238">DNA-binding</keyword>
<dbReference type="InterPro" id="IPR001647">
    <property type="entry name" value="HTH_TetR"/>
</dbReference>
<dbReference type="InterPro" id="IPR036271">
    <property type="entry name" value="Tet_transcr_reg_TetR-rel_C_sf"/>
</dbReference>
<evidence type="ECO:0000256" key="6">
    <source>
        <dbReference type="SAM" id="MobiDB-lite"/>
    </source>
</evidence>
<dbReference type="GO" id="GO:0003700">
    <property type="term" value="F:DNA-binding transcription factor activity"/>
    <property type="evidence" value="ECO:0007669"/>
    <property type="project" value="TreeGrafter"/>
</dbReference>
<dbReference type="GO" id="GO:0000976">
    <property type="term" value="F:transcription cis-regulatory region binding"/>
    <property type="evidence" value="ECO:0007669"/>
    <property type="project" value="TreeGrafter"/>
</dbReference>
<dbReference type="InterPro" id="IPR041490">
    <property type="entry name" value="KstR2_TetR_C"/>
</dbReference>
<dbReference type="Pfam" id="PF00440">
    <property type="entry name" value="TetR_N"/>
    <property type="match status" value="1"/>
</dbReference>
<evidence type="ECO:0000256" key="2">
    <source>
        <dbReference type="ARBA" id="ARBA00023015"/>
    </source>
</evidence>
<keyword evidence="1" id="KW-0678">Repressor</keyword>
<dbReference type="SUPFAM" id="SSF46689">
    <property type="entry name" value="Homeodomain-like"/>
    <property type="match status" value="1"/>
</dbReference>
<gene>
    <name evidence="8" type="ORF">SAMN06272737_11745</name>
</gene>
<reference evidence="8 9" key="1">
    <citation type="submission" date="2017-06" db="EMBL/GenBank/DDBJ databases">
        <authorList>
            <person name="Kim H.J."/>
            <person name="Triplett B.A."/>
        </authorList>
    </citation>
    <scope>NUCLEOTIDE SEQUENCE [LARGE SCALE GENOMIC DNA]</scope>
    <source>
        <strain evidence="8 9">DSM 44272</strain>
    </source>
</reference>
<dbReference type="PRINTS" id="PR00455">
    <property type="entry name" value="HTHTETR"/>
</dbReference>
<dbReference type="Gene3D" id="1.10.10.60">
    <property type="entry name" value="Homeodomain-like"/>
    <property type="match status" value="1"/>
</dbReference>
<dbReference type="PANTHER" id="PTHR30055">
    <property type="entry name" value="HTH-TYPE TRANSCRIPTIONAL REGULATOR RUTR"/>
    <property type="match status" value="1"/>
</dbReference>
<evidence type="ECO:0000256" key="3">
    <source>
        <dbReference type="ARBA" id="ARBA00023125"/>
    </source>
</evidence>
<evidence type="ECO:0000313" key="9">
    <source>
        <dbReference type="Proteomes" id="UP000198403"/>
    </source>
</evidence>
<feature type="domain" description="HTH tetR-type" evidence="7">
    <location>
        <begin position="18"/>
        <end position="78"/>
    </location>
</feature>
<feature type="compositionally biased region" description="Low complexity" evidence="6">
    <location>
        <begin position="221"/>
        <end position="230"/>
    </location>
</feature>
<dbReference type="InterPro" id="IPR009057">
    <property type="entry name" value="Homeodomain-like_sf"/>
</dbReference>
<evidence type="ECO:0000313" key="8">
    <source>
        <dbReference type="EMBL" id="SNR65137.1"/>
    </source>
</evidence>
<feature type="DNA-binding region" description="H-T-H motif" evidence="5">
    <location>
        <begin position="41"/>
        <end position="60"/>
    </location>
</feature>